<keyword evidence="1" id="KW-0812">Transmembrane</keyword>
<dbReference type="AlphaFoldDB" id="A0A0R2G0B7"/>
<keyword evidence="1" id="KW-1133">Transmembrane helix</keyword>
<reference evidence="4 5" key="1">
    <citation type="journal article" date="2015" name="Genome Announc.">
        <title>Expanding the biotechnology potential of lactobacilli through comparative genomics of 213 strains and associated genera.</title>
        <authorList>
            <person name="Sun Z."/>
            <person name="Harris H.M."/>
            <person name="McCann A."/>
            <person name="Guo C."/>
            <person name="Argimon S."/>
            <person name="Zhang W."/>
            <person name="Yang X."/>
            <person name="Jeffery I.B."/>
            <person name="Cooney J.C."/>
            <person name="Kagawa T.F."/>
            <person name="Liu W."/>
            <person name="Song Y."/>
            <person name="Salvetti E."/>
            <person name="Wrobel A."/>
            <person name="Rasinkangas P."/>
            <person name="Parkhill J."/>
            <person name="Rea M.C."/>
            <person name="O'Sullivan O."/>
            <person name="Ritari J."/>
            <person name="Douillard F.P."/>
            <person name="Paul Ross R."/>
            <person name="Yang R."/>
            <person name="Briner A.E."/>
            <person name="Felis G.E."/>
            <person name="de Vos W.M."/>
            <person name="Barrangou R."/>
            <person name="Klaenhammer T.R."/>
            <person name="Caufield P.W."/>
            <person name="Cui Y."/>
            <person name="Zhang H."/>
            <person name="O'Toole P.W."/>
        </authorList>
    </citation>
    <scope>NUCLEOTIDE SEQUENCE [LARGE SCALE GENOMIC DNA]</scope>
    <source>
        <strain evidence="2 5">ATCC BAA-66</strain>
        <strain evidence="3 4">DSM 13344</strain>
    </source>
</reference>
<evidence type="ECO:0000256" key="1">
    <source>
        <dbReference type="SAM" id="Phobius"/>
    </source>
</evidence>
<feature type="transmembrane region" description="Helical" evidence="1">
    <location>
        <begin position="261"/>
        <end position="280"/>
    </location>
</feature>
<dbReference type="Proteomes" id="UP000051751">
    <property type="component" value="Unassembled WGS sequence"/>
</dbReference>
<dbReference type="EMBL" id="JQAZ01000001">
    <property type="protein sequence ID" value="KRN33968.1"/>
    <property type="molecule type" value="Genomic_DNA"/>
</dbReference>
<keyword evidence="4" id="KW-1185">Reference proteome</keyword>
<feature type="transmembrane region" description="Helical" evidence="1">
    <location>
        <begin position="216"/>
        <end position="241"/>
    </location>
</feature>
<dbReference type="PATRIC" id="fig|81857.3.peg.392"/>
<name>A0A0R2G0B7_9LACO</name>
<dbReference type="Proteomes" id="UP000051645">
    <property type="component" value="Unassembled WGS sequence"/>
</dbReference>
<dbReference type="EMBL" id="JQAT01000001">
    <property type="protein sequence ID" value="KRN29502.1"/>
    <property type="molecule type" value="Genomic_DNA"/>
</dbReference>
<accession>A0A0R2G0B7</accession>
<evidence type="ECO:0000313" key="5">
    <source>
        <dbReference type="Proteomes" id="UP000051751"/>
    </source>
</evidence>
<protein>
    <submittedName>
        <fullName evidence="3">Uncharacterized protein</fullName>
    </submittedName>
</protein>
<keyword evidence="1" id="KW-0472">Membrane</keyword>
<organism evidence="3 4">
    <name type="scientific">Lactobacillus selangorensis</name>
    <dbReference type="NCBI Taxonomy" id="81857"/>
    <lineage>
        <taxon>Bacteria</taxon>
        <taxon>Bacillati</taxon>
        <taxon>Bacillota</taxon>
        <taxon>Bacilli</taxon>
        <taxon>Lactobacillales</taxon>
        <taxon>Lactobacillaceae</taxon>
        <taxon>Lactobacillus</taxon>
    </lineage>
</organism>
<dbReference type="OrthoDB" id="2329651at2"/>
<feature type="transmembrane region" description="Helical" evidence="1">
    <location>
        <begin position="286"/>
        <end position="309"/>
    </location>
</feature>
<dbReference type="RefSeq" id="WP_057768575.1">
    <property type="nucleotide sequence ID" value="NZ_JQAT01000001.1"/>
</dbReference>
<evidence type="ECO:0000313" key="3">
    <source>
        <dbReference type="EMBL" id="KRN33968.1"/>
    </source>
</evidence>
<dbReference type="STRING" id="81857.IV38_GL000387"/>
<sequence length="319" mass="36166">MFKRKLILDLLLAILAFGCVFLFGHQDQSNYTSQLNRNGLSNSAVVIRTHSHQTLQTTVKKLDAAHLKQYQVQFAPSKSLSYFYGEGKFTNIPELSGRFFTDDDFKSQIPVVVVGQNLTKQLYAPTSQSYLYLHHRYLSVVGTVGTQSKSALNDHTFISISPEYVFDNRQLRHVKIYADGANLTGNQKQLKQIFKATKITPLVKTPIVGTSWLSSYGLLVLSLLVAVGIGILLAEIFYRLIQHQLDAPLDEHLAEHYRWGLFRQFAVHSFFAILVGYLIGVKQIDVIHYGFLFGFFCLLYVVLNLFFALRIHGSRPKKG</sequence>
<comment type="caution">
    <text evidence="3">The sequence shown here is derived from an EMBL/GenBank/DDBJ whole genome shotgun (WGS) entry which is preliminary data.</text>
</comment>
<gene>
    <name evidence="2" type="ORF">IV38_GL000387</name>
    <name evidence="3" type="ORF">IV40_GL000281</name>
</gene>
<proteinExistence type="predicted"/>
<evidence type="ECO:0000313" key="2">
    <source>
        <dbReference type="EMBL" id="KRN29502.1"/>
    </source>
</evidence>
<evidence type="ECO:0000313" key="4">
    <source>
        <dbReference type="Proteomes" id="UP000051645"/>
    </source>
</evidence>